<dbReference type="Gene3D" id="1.20.1080.10">
    <property type="entry name" value="Glycerol uptake facilitator protein"/>
    <property type="match status" value="1"/>
</dbReference>
<keyword evidence="11" id="KW-1185">Reference proteome</keyword>
<name>A0AAD5UAR5_9FUNG</name>
<feature type="transmembrane region" description="Helical" evidence="9">
    <location>
        <begin position="216"/>
        <end position="236"/>
    </location>
</feature>
<comment type="caution">
    <text evidence="10">The sequence shown here is derived from an EMBL/GenBank/DDBJ whole genome shotgun (WGS) entry which is preliminary data.</text>
</comment>
<comment type="subcellular location">
    <subcellularLocation>
        <location evidence="1">Cell membrane</location>
        <topology evidence="1">Multi-pass membrane protein</topology>
    </subcellularLocation>
</comment>
<reference evidence="10" key="1">
    <citation type="submission" date="2020-05" db="EMBL/GenBank/DDBJ databases">
        <title>Phylogenomic resolution of chytrid fungi.</title>
        <authorList>
            <person name="Stajich J.E."/>
            <person name="Amses K."/>
            <person name="Simmons R."/>
            <person name="Seto K."/>
            <person name="Myers J."/>
            <person name="Bonds A."/>
            <person name="Quandt C.A."/>
            <person name="Barry K."/>
            <person name="Liu P."/>
            <person name="Grigoriev I."/>
            <person name="Longcore J.E."/>
            <person name="James T.Y."/>
        </authorList>
    </citation>
    <scope>NUCLEOTIDE SEQUENCE</scope>
    <source>
        <strain evidence="10">PLAUS21</strain>
    </source>
</reference>
<dbReference type="PANTHER" id="PTHR19139:SF199">
    <property type="entry name" value="MIP17260P"/>
    <property type="match status" value="1"/>
</dbReference>
<keyword evidence="7 9" id="KW-0472">Membrane</keyword>
<dbReference type="PANTHER" id="PTHR19139">
    <property type="entry name" value="AQUAPORIN TRANSPORTER"/>
    <property type="match status" value="1"/>
</dbReference>
<evidence type="ECO:0000256" key="2">
    <source>
        <dbReference type="ARBA" id="ARBA00006175"/>
    </source>
</evidence>
<dbReference type="NCBIfam" id="TIGR00861">
    <property type="entry name" value="MIP"/>
    <property type="match status" value="1"/>
</dbReference>
<organism evidence="10 11">
    <name type="scientific">Boothiomyces macroporosus</name>
    <dbReference type="NCBI Taxonomy" id="261099"/>
    <lineage>
        <taxon>Eukaryota</taxon>
        <taxon>Fungi</taxon>
        <taxon>Fungi incertae sedis</taxon>
        <taxon>Chytridiomycota</taxon>
        <taxon>Chytridiomycota incertae sedis</taxon>
        <taxon>Chytridiomycetes</taxon>
        <taxon>Rhizophydiales</taxon>
        <taxon>Terramycetaceae</taxon>
        <taxon>Boothiomyces</taxon>
    </lineage>
</organism>
<dbReference type="GO" id="GO:0005886">
    <property type="term" value="C:plasma membrane"/>
    <property type="evidence" value="ECO:0007669"/>
    <property type="project" value="UniProtKB-SubCell"/>
</dbReference>
<evidence type="ECO:0000256" key="3">
    <source>
        <dbReference type="ARBA" id="ARBA00022448"/>
    </source>
</evidence>
<dbReference type="PROSITE" id="PS00221">
    <property type="entry name" value="MIP"/>
    <property type="match status" value="1"/>
</dbReference>
<evidence type="ECO:0000313" key="10">
    <source>
        <dbReference type="EMBL" id="KAJ3252702.1"/>
    </source>
</evidence>
<evidence type="ECO:0000256" key="9">
    <source>
        <dbReference type="SAM" id="Phobius"/>
    </source>
</evidence>
<dbReference type="EMBL" id="JADGKB010000132">
    <property type="protein sequence ID" value="KAJ3252702.1"/>
    <property type="molecule type" value="Genomic_DNA"/>
</dbReference>
<evidence type="ECO:0000256" key="8">
    <source>
        <dbReference type="RuleBase" id="RU000477"/>
    </source>
</evidence>
<feature type="transmembrane region" description="Helical" evidence="9">
    <location>
        <begin position="22"/>
        <end position="45"/>
    </location>
</feature>
<dbReference type="Proteomes" id="UP001210925">
    <property type="component" value="Unassembled WGS sequence"/>
</dbReference>
<feature type="transmembrane region" description="Helical" evidence="9">
    <location>
        <begin position="145"/>
        <end position="165"/>
    </location>
</feature>
<evidence type="ECO:0000256" key="6">
    <source>
        <dbReference type="ARBA" id="ARBA00022989"/>
    </source>
</evidence>
<sequence length="241" mass="24615">MSSKTIDIDQEPVSTKVKTETISSILAAAFGEFIGTTFFIFLALTGAQAATGADPSATILMIATSFGLSLMVSIMMVARVSGGHLNPAVTIALASAGLVSVTKAAIYVVAQCIGATAGAALAHAVTQGSLVAYNQVAPGTSSGSAFLAEILLTFVLVLTVFTTAIDGKVDPGFAPTLIGFSVFAIHLSGIAIDGTSVNPARSLGAAVLSSHWDNHWIFWFGPIIGGLLATGTHKIFKITVE</sequence>
<dbReference type="Pfam" id="PF00230">
    <property type="entry name" value="MIP"/>
    <property type="match status" value="1"/>
</dbReference>
<keyword evidence="6 9" id="KW-1133">Transmembrane helix</keyword>
<feature type="transmembrane region" description="Helical" evidence="9">
    <location>
        <begin position="84"/>
        <end position="101"/>
    </location>
</feature>
<dbReference type="InterPro" id="IPR023271">
    <property type="entry name" value="Aquaporin-like"/>
</dbReference>
<comment type="similarity">
    <text evidence="2 8">Belongs to the MIP/aquaporin (TC 1.A.8) family.</text>
</comment>
<keyword evidence="5 8" id="KW-0812">Transmembrane</keyword>
<protein>
    <submittedName>
        <fullName evidence="10">Oleate-activated transcription factor pip2</fullName>
    </submittedName>
</protein>
<feature type="transmembrane region" description="Helical" evidence="9">
    <location>
        <begin position="177"/>
        <end position="196"/>
    </location>
</feature>
<keyword evidence="3 8" id="KW-0813">Transport</keyword>
<evidence type="ECO:0000256" key="5">
    <source>
        <dbReference type="ARBA" id="ARBA00022692"/>
    </source>
</evidence>
<gene>
    <name evidence="10" type="primary">PIP2</name>
    <name evidence="10" type="ORF">HK103_001315</name>
</gene>
<dbReference type="InterPro" id="IPR034294">
    <property type="entry name" value="Aquaporin_transptr"/>
</dbReference>
<dbReference type="SUPFAM" id="SSF81338">
    <property type="entry name" value="Aquaporin-like"/>
    <property type="match status" value="1"/>
</dbReference>
<keyword evidence="4" id="KW-1003">Cell membrane</keyword>
<dbReference type="InterPro" id="IPR000425">
    <property type="entry name" value="MIP"/>
</dbReference>
<dbReference type="GO" id="GO:0015250">
    <property type="term" value="F:water channel activity"/>
    <property type="evidence" value="ECO:0007669"/>
    <property type="project" value="TreeGrafter"/>
</dbReference>
<evidence type="ECO:0000256" key="4">
    <source>
        <dbReference type="ARBA" id="ARBA00022475"/>
    </source>
</evidence>
<dbReference type="AlphaFoldDB" id="A0AAD5UAR5"/>
<accession>A0AAD5UAR5</accession>
<proteinExistence type="inferred from homology"/>
<evidence type="ECO:0000256" key="7">
    <source>
        <dbReference type="ARBA" id="ARBA00023136"/>
    </source>
</evidence>
<feature type="transmembrane region" description="Helical" evidence="9">
    <location>
        <begin position="57"/>
        <end position="78"/>
    </location>
</feature>
<dbReference type="InterPro" id="IPR022357">
    <property type="entry name" value="MIP_CS"/>
</dbReference>
<evidence type="ECO:0000313" key="11">
    <source>
        <dbReference type="Proteomes" id="UP001210925"/>
    </source>
</evidence>
<dbReference type="PRINTS" id="PR00783">
    <property type="entry name" value="MINTRINSICP"/>
</dbReference>
<evidence type="ECO:0000256" key="1">
    <source>
        <dbReference type="ARBA" id="ARBA00004651"/>
    </source>
</evidence>